<keyword evidence="4" id="KW-0342">GTP-binding</keyword>
<dbReference type="SMART" id="SM00864">
    <property type="entry name" value="Tubulin"/>
    <property type="match status" value="1"/>
</dbReference>
<dbReference type="InterPro" id="IPR018316">
    <property type="entry name" value="Tubulin/FtsZ_2-layer-sand-dom"/>
</dbReference>
<dbReference type="Proteomes" id="UP001470230">
    <property type="component" value="Unassembled WGS sequence"/>
</dbReference>
<dbReference type="InterPro" id="IPR008280">
    <property type="entry name" value="Tub_FtsZ_C"/>
</dbReference>
<dbReference type="EMBL" id="JAPFFF010000010">
    <property type="protein sequence ID" value="KAK8880654.1"/>
    <property type="molecule type" value="Genomic_DNA"/>
</dbReference>
<dbReference type="PRINTS" id="PR01163">
    <property type="entry name" value="BETATUBULIN"/>
</dbReference>
<dbReference type="InterPro" id="IPR002453">
    <property type="entry name" value="Beta_tubulin"/>
</dbReference>
<evidence type="ECO:0000259" key="5">
    <source>
        <dbReference type="SMART" id="SM00864"/>
    </source>
</evidence>
<dbReference type="Pfam" id="PF03953">
    <property type="entry name" value="Tubulin_C"/>
    <property type="match status" value="1"/>
</dbReference>
<dbReference type="Gene3D" id="3.30.1330.20">
    <property type="entry name" value="Tubulin/FtsZ, C-terminal domain"/>
    <property type="match status" value="1"/>
</dbReference>
<dbReference type="PRINTS" id="PR01161">
    <property type="entry name" value="TUBULIN"/>
</dbReference>
<dbReference type="SUPFAM" id="SSF55307">
    <property type="entry name" value="Tubulin C-terminal domain-like"/>
    <property type="match status" value="1"/>
</dbReference>
<evidence type="ECO:0000256" key="3">
    <source>
        <dbReference type="ARBA" id="ARBA00022741"/>
    </source>
</evidence>
<comment type="caution">
    <text evidence="6">The sequence shown here is derived from an EMBL/GenBank/DDBJ whole genome shotgun (WGS) entry which is preliminary data.</text>
</comment>
<organism evidence="6 7">
    <name type="scientific">Tritrichomonas musculus</name>
    <dbReference type="NCBI Taxonomy" id="1915356"/>
    <lineage>
        <taxon>Eukaryota</taxon>
        <taxon>Metamonada</taxon>
        <taxon>Parabasalia</taxon>
        <taxon>Tritrichomonadida</taxon>
        <taxon>Tritrichomonadidae</taxon>
        <taxon>Tritrichomonas</taxon>
    </lineage>
</organism>
<keyword evidence="3" id="KW-0547">Nucleotide-binding</keyword>
<keyword evidence="7" id="KW-1185">Reference proteome</keyword>
<sequence>MVREIVHIQIGQCGNRIGSRFFEMIANEHLIHGTNYGCSDDYLYGIKTYYNENIYNEYEPRAISFGYDPSDLSKVFTGENPQIYIYNYEYEDKKMSFFKDNWAHSYYFNEYEDSGNKLDIIRKEVEKCDCLQGFQLVHSCSGGIGSGLSSYIIENVRDEYPDRKIITYSVFPSQELSESLLEPYNFILTIPYLLNFVDEVICIDNEAVFNIYSDYMKSKSVSYGDLNYLISLMMSNFSCPFRFKNQVNSDLNRTVMNLVSFPKFHFIIPSLSTIVSRGSTNHYNFKTKDLVSNLFNCKTFFADCDMKNSVYLDATAQFRGNFSLNQIGEEFKKIEIPEIPNFKISACQNYCYSLPKTSSLFFNSPAINDVFCRINSYFQKYYEKRPFMHLFHNEGLGLYDFDESYEVMNELISLYKNIE</sequence>
<dbReference type="Pfam" id="PF00091">
    <property type="entry name" value="Tubulin"/>
    <property type="match status" value="1"/>
</dbReference>
<proteinExistence type="inferred from homology"/>
<evidence type="ECO:0000256" key="2">
    <source>
        <dbReference type="ARBA" id="ARBA00022701"/>
    </source>
</evidence>
<dbReference type="SUPFAM" id="SSF52490">
    <property type="entry name" value="Tubulin nucleotide-binding domain-like"/>
    <property type="match status" value="1"/>
</dbReference>
<name>A0ABR2JP75_9EUKA</name>
<reference evidence="6 7" key="1">
    <citation type="submission" date="2024-04" db="EMBL/GenBank/DDBJ databases">
        <title>Tritrichomonas musculus Genome.</title>
        <authorList>
            <person name="Alves-Ferreira E."/>
            <person name="Grigg M."/>
            <person name="Lorenzi H."/>
            <person name="Galac M."/>
        </authorList>
    </citation>
    <scope>NUCLEOTIDE SEQUENCE [LARGE SCALE GENOMIC DNA]</scope>
    <source>
        <strain evidence="6 7">EAF2021</strain>
    </source>
</reference>
<dbReference type="InterPro" id="IPR003008">
    <property type="entry name" value="Tubulin_FtsZ_GTPase"/>
</dbReference>
<feature type="domain" description="Tubulin/FtsZ GTPase" evidence="5">
    <location>
        <begin position="46"/>
        <end position="245"/>
    </location>
</feature>
<dbReference type="Gene3D" id="1.10.287.600">
    <property type="entry name" value="Helix hairpin bin"/>
    <property type="match status" value="1"/>
</dbReference>
<protein>
    <recommendedName>
        <fullName evidence="5">Tubulin/FtsZ GTPase domain-containing protein</fullName>
    </recommendedName>
</protein>
<dbReference type="InterPro" id="IPR000217">
    <property type="entry name" value="Tubulin"/>
</dbReference>
<dbReference type="Gene3D" id="3.40.50.1440">
    <property type="entry name" value="Tubulin/FtsZ, GTPase domain"/>
    <property type="match status" value="1"/>
</dbReference>
<evidence type="ECO:0000256" key="4">
    <source>
        <dbReference type="ARBA" id="ARBA00023134"/>
    </source>
</evidence>
<accession>A0ABR2JP75</accession>
<dbReference type="PANTHER" id="PTHR11588">
    <property type="entry name" value="TUBULIN"/>
    <property type="match status" value="1"/>
</dbReference>
<evidence type="ECO:0000313" key="7">
    <source>
        <dbReference type="Proteomes" id="UP001470230"/>
    </source>
</evidence>
<evidence type="ECO:0000313" key="6">
    <source>
        <dbReference type="EMBL" id="KAK8880654.1"/>
    </source>
</evidence>
<comment type="similarity">
    <text evidence="1">Belongs to the tubulin family.</text>
</comment>
<dbReference type="InterPro" id="IPR023123">
    <property type="entry name" value="Tubulin_C"/>
</dbReference>
<keyword evidence="2" id="KW-0493">Microtubule</keyword>
<dbReference type="InterPro" id="IPR036525">
    <property type="entry name" value="Tubulin/FtsZ_GTPase_sf"/>
</dbReference>
<gene>
    <name evidence="6" type="ORF">M9Y10_003337</name>
</gene>
<evidence type="ECO:0000256" key="1">
    <source>
        <dbReference type="ARBA" id="ARBA00009636"/>
    </source>
</evidence>
<dbReference type="InterPro" id="IPR037103">
    <property type="entry name" value="Tubulin/FtsZ-like_C"/>
</dbReference>